<sequence length="331" mass="36332">MIITRTPFRISFFGGGTDYPVWFENNGGAVLSASINKYCYISCRHLPPFFDYKIRITWSKTELVKSINEIQHPAVKAALEFFDIQEGLGIHYDADLPARAGLGTSSSFAVGLLHALHAFKGEITSKRQLALEAIHIEQEILKENVGCQDQAVAAFGGFNKIEFGGPDKITISPIPLTAERLDLFQNHLMLFFTGFSRTASEIAAEQIKNTPNKTVELTALKGMVDEAIGILSGSGPLDDFGKLLDKSWQIKKTLSSQISNSHIDEIYAAAKEAGALGGKLLGAGGGGFILFFVKPESQPKVREKLKNLLYVPFKFENMGSQIIYYGQGNNF</sequence>
<comment type="caution">
    <text evidence="8">The sequence shown here is derived from an EMBL/GenBank/DDBJ whole genome shotgun (WGS) entry which is preliminary data.</text>
</comment>
<evidence type="ECO:0000313" key="8">
    <source>
        <dbReference type="EMBL" id="PIR88024.1"/>
    </source>
</evidence>
<dbReference type="GO" id="GO:0005524">
    <property type="term" value="F:ATP binding"/>
    <property type="evidence" value="ECO:0007669"/>
    <property type="project" value="UniProtKB-KW"/>
</dbReference>
<keyword evidence="2" id="KW-0547">Nucleotide-binding</keyword>
<dbReference type="InterPro" id="IPR013750">
    <property type="entry name" value="GHMP_kinase_C_dom"/>
</dbReference>
<keyword evidence="4" id="KW-0067">ATP-binding</keyword>
<organism evidence="8 9">
    <name type="scientific">Candidatus Harrisonbacteria bacterium CG10_big_fil_rev_8_21_14_0_10_45_28</name>
    <dbReference type="NCBI Taxonomy" id="1974586"/>
    <lineage>
        <taxon>Bacteria</taxon>
        <taxon>Candidatus Harrisoniibacteriota</taxon>
    </lineage>
</organism>
<dbReference type="PIRSF" id="PIRSF036406">
    <property type="entry name" value="Hept_kin"/>
    <property type="match status" value="1"/>
</dbReference>
<dbReference type="Gene3D" id="3.30.230.120">
    <property type="match status" value="1"/>
</dbReference>
<evidence type="ECO:0000259" key="6">
    <source>
        <dbReference type="Pfam" id="PF00288"/>
    </source>
</evidence>
<name>A0A2H0UNN2_9BACT</name>
<evidence type="ECO:0000256" key="1">
    <source>
        <dbReference type="ARBA" id="ARBA00022679"/>
    </source>
</evidence>
<dbReference type="SUPFAM" id="SSF54211">
    <property type="entry name" value="Ribosomal protein S5 domain 2-like"/>
    <property type="match status" value="1"/>
</dbReference>
<dbReference type="GO" id="GO:0042352">
    <property type="term" value="P:GDP-L-fucose salvage"/>
    <property type="evidence" value="ECO:0007669"/>
    <property type="project" value="TreeGrafter"/>
</dbReference>
<feature type="domain" description="GHMP kinase C-terminal" evidence="7">
    <location>
        <begin position="235"/>
        <end position="308"/>
    </location>
</feature>
<dbReference type="InterPro" id="IPR020568">
    <property type="entry name" value="Ribosomal_Su5_D2-typ_SF"/>
</dbReference>
<dbReference type="Proteomes" id="UP000230903">
    <property type="component" value="Unassembled WGS sequence"/>
</dbReference>
<accession>A0A2H0UNN2</accession>
<dbReference type="InterPro" id="IPR036554">
    <property type="entry name" value="GHMP_kinase_C_sf"/>
</dbReference>
<evidence type="ECO:0000259" key="7">
    <source>
        <dbReference type="Pfam" id="PF08544"/>
    </source>
</evidence>
<dbReference type="GO" id="GO:0050201">
    <property type="term" value="F:fucokinase activity"/>
    <property type="evidence" value="ECO:0007669"/>
    <property type="project" value="TreeGrafter"/>
</dbReference>
<dbReference type="SUPFAM" id="SSF55060">
    <property type="entry name" value="GHMP Kinase, C-terminal domain"/>
    <property type="match status" value="1"/>
</dbReference>
<keyword evidence="3 8" id="KW-0418">Kinase</keyword>
<gene>
    <name evidence="8" type="ORF">COU10_01435</name>
</gene>
<evidence type="ECO:0000313" key="9">
    <source>
        <dbReference type="Proteomes" id="UP000230903"/>
    </source>
</evidence>
<reference evidence="9" key="1">
    <citation type="submission" date="2017-09" db="EMBL/GenBank/DDBJ databases">
        <title>Depth-based differentiation of microbial function through sediment-hosted aquifers and enrichment of novel symbionts in the deep terrestrial subsurface.</title>
        <authorList>
            <person name="Probst A.J."/>
            <person name="Ladd B."/>
            <person name="Jarett J.K."/>
            <person name="Geller-Mcgrath D.E."/>
            <person name="Sieber C.M.K."/>
            <person name="Emerson J.B."/>
            <person name="Anantharaman K."/>
            <person name="Thomas B.C."/>
            <person name="Malmstrom R."/>
            <person name="Stieglmeier M."/>
            <person name="Klingl A."/>
            <person name="Woyke T."/>
            <person name="Ryan C.M."/>
            <person name="Banfield J.F."/>
        </authorList>
    </citation>
    <scope>NUCLEOTIDE SEQUENCE [LARGE SCALE GENOMIC DNA]</scope>
</reference>
<keyword evidence="1" id="KW-0808">Transferase</keyword>
<dbReference type="InterPro" id="IPR006204">
    <property type="entry name" value="GHMP_kinase_N_dom"/>
</dbReference>
<dbReference type="InterPro" id="IPR014606">
    <property type="entry name" value="Heptose_7-P_kinase"/>
</dbReference>
<comment type="similarity">
    <text evidence="5">Belongs to the GHMP kinase family.</text>
</comment>
<dbReference type="InterPro" id="IPR052203">
    <property type="entry name" value="GHMP_Kinase-Related"/>
</dbReference>
<evidence type="ECO:0000256" key="3">
    <source>
        <dbReference type="ARBA" id="ARBA00022777"/>
    </source>
</evidence>
<proteinExistence type="inferred from homology"/>
<dbReference type="PANTHER" id="PTHR32463">
    <property type="entry name" value="L-FUCOSE KINASE"/>
    <property type="match status" value="1"/>
</dbReference>
<dbReference type="AlphaFoldDB" id="A0A2H0UNN2"/>
<evidence type="ECO:0000256" key="4">
    <source>
        <dbReference type="ARBA" id="ARBA00022840"/>
    </source>
</evidence>
<dbReference type="PRINTS" id="PR00960">
    <property type="entry name" value="LMBPPROTEIN"/>
</dbReference>
<protein>
    <submittedName>
        <fullName evidence="8">Kinase</fullName>
    </submittedName>
</protein>
<dbReference type="Pfam" id="PF08544">
    <property type="entry name" value="GHMP_kinases_C"/>
    <property type="match status" value="1"/>
</dbReference>
<feature type="domain" description="GHMP kinase N-terminal" evidence="6">
    <location>
        <begin position="76"/>
        <end position="157"/>
    </location>
</feature>
<dbReference type="InterPro" id="IPR001174">
    <property type="entry name" value="HddA/FKP"/>
</dbReference>
<dbReference type="PANTHER" id="PTHR32463:SF0">
    <property type="entry name" value="L-FUCOSE KINASE"/>
    <property type="match status" value="1"/>
</dbReference>
<evidence type="ECO:0000256" key="5">
    <source>
        <dbReference type="ARBA" id="ARBA00038121"/>
    </source>
</evidence>
<dbReference type="EMBL" id="PFBC01000023">
    <property type="protein sequence ID" value="PIR88024.1"/>
    <property type="molecule type" value="Genomic_DNA"/>
</dbReference>
<evidence type="ECO:0000256" key="2">
    <source>
        <dbReference type="ARBA" id="ARBA00022741"/>
    </source>
</evidence>
<dbReference type="Pfam" id="PF00288">
    <property type="entry name" value="GHMP_kinases_N"/>
    <property type="match status" value="1"/>
</dbReference>